<name>A0ABQ8DX20_BRANA</name>
<dbReference type="EMBL" id="JAGKQM010000003">
    <property type="protein sequence ID" value="KAH0932976.1"/>
    <property type="molecule type" value="Genomic_DNA"/>
</dbReference>
<evidence type="ECO:0000313" key="6">
    <source>
        <dbReference type="EMBL" id="KAH0932976.1"/>
    </source>
</evidence>
<dbReference type="Proteomes" id="UP000824890">
    <property type="component" value="Unassembled WGS sequence"/>
</dbReference>
<dbReference type="Gene3D" id="2.170.150.80">
    <property type="entry name" value="NAC domain"/>
    <property type="match status" value="1"/>
</dbReference>
<reference evidence="6 7" key="1">
    <citation type="submission" date="2021-05" db="EMBL/GenBank/DDBJ databases">
        <title>Genome Assembly of Synthetic Allotetraploid Brassica napus Reveals Homoeologous Exchanges between Subgenomes.</title>
        <authorList>
            <person name="Davis J.T."/>
        </authorList>
    </citation>
    <scope>NUCLEOTIDE SEQUENCE [LARGE SCALE GENOMIC DNA]</scope>
    <source>
        <strain evidence="7">cv. Da-Ae</strain>
        <tissue evidence="6">Seedling</tissue>
    </source>
</reference>
<evidence type="ECO:0000259" key="5">
    <source>
        <dbReference type="PROSITE" id="PS51005"/>
    </source>
</evidence>
<keyword evidence="3" id="KW-0804">Transcription</keyword>
<evidence type="ECO:0000256" key="1">
    <source>
        <dbReference type="ARBA" id="ARBA00023015"/>
    </source>
</evidence>
<organism evidence="6 7">
    <name type="scientific">Brassica napus</name>
    <name type="common">Rape</name>
    <dbReference type="NCBI Taxonomy" id="3708"/>
    <lineage>
        <taxon>Eukaryota</taxon>
        <taxon>Viridiplantae</taxon>
        <taxon>Streptophyta</taxon>
        <taxon>Embryophyta</taxon>
        <taxon>Tracheophyta</taxon>
        <taxon>Spermatophyta</taxon>
        <taxon>Magnoliopsida</taxon>
        <taxon>eudicotyledons</taxon>
        <taxon>Gunneridae</taxon>
        <taxon>Pentapetalae</taxon>
        <taxon>rosids</taxon>
        <taxon>malvids</taxon>
        <taxon>Brassicales</taxon>
        <taxon>Brassicaceae</taxon>
        <taxon>Brassiceae</taxon>
        <taxon>Brassica</taxon>
    </lineage>
</organism>
<gene>
    <name evidence="6" type="ORF">HID58_010093</name>
</gene>
<keyword evidence="7" id="KW-1185">Reference proteome</keyword>
<protein>
    <recommendedName>
        <fullName evidence="5">NAC domain-containing protein</fullName>
    </recommendedName>
</protein>
<evidence type="ECO:0000256" key="3">
    <source>
        <dbReference type="ARBA" id="ARBA00023163"/>
    </source>
</evidence>
<dbReference type="SUPFAM" id="SSF101941">
    <property type="entry name" value="NAC domain"/>
    <property type="match status" value="1"/>
</dbReference>
<keyword evidence="2" id="KW-0238">DNA-binding</keyword>
<comment type="caution">
    <text evidence="6">The sequence shown here is derived from an EMBL/GenBank/DDBJ whole genome shotgun (WGS) entry which is preliminary data.</text>
</comment>
<evidence type="ECO:0000256" key="2">
    <source>
        <dbReference type="ARBA" id="ARBA00023125"/>
    </source>
</evidence>
<accession>A0ABQ8DX20</accession>
<keyword evidence="1" id="KW-0805">Transcription regulation</keyword>
<dbReference type="PROSITE" id="PS51005">
    <property type="entry name" value="NAC"/>
    <property type="match status" value="1"/>
</dbReference>
<dbReference type="Pfam" id="PF02365">
    <property type="entry name" value="NAM"/>
    <property type="match status" value="1"/>
</dbReference>
<feature type="domain" description="NAC" evidence="5">
    <location>
        <begin position="112"/>
        <end position="254"/>
    </location>
</feature>
<dbReference type="PANTHER" id="PTHR31719:SF222">
    <property type="entry name" value="NAC DOMAIN-CONTAINING PROTEIN"/>
    <property type="match status" value="1"/>
</dbReference>
<dbReference type="InterPro" id="IPR003441">
    <property type="entry name" value="NAC-dom"/>
</dbReference>
<evidence type="ECO:0000256" key="4">
    <source>
        <dbReference type="ARBA" id="ARBA00023242"/>
    </source>
</evidence>
<dbReference type="PANTHER" id="PTHR31719">
    <property type="entry name" value="NAC TRANSCRIPTION FACTOR 56"/>
    <property type="match status" value="1"/>
</dbReference>
<evidence type="ECO:0000313" key="7">
    <source>
        <dbReference type="Proteomes" id="UP000824890"/>
    </source>
</evidence>
<sequence length="290" mass="32301">MKATKAPSSSAHVSGGWFGFFSNASSVLSPGGTGFHSLLSSDLVELSGGPPKIEDALRGEERRVEGKWSRWWLYVSIVGETMAEEISWIDGTPRRKDRAMKSDEGFVGGLVVFELWRREGCRRKSRRSCVAVAIKSRRATRVTLMLQISTRGSIPSLLDSRIGQAARGTEEVSRLESVNWTVPGRRESEGGRWKRTSGQEAIMDKTNKVEGYKESFVYYKKLKGKEDKTGWVMTEYSLHEGVHDELVLCYIRGKTEKKVEPKLVPKVENNILSNQVQDEEAGAGDAAQLA</sequence>
<dbReference type="InterPro" id="IPR036093">
    <property type="entry name" value="NAC_dom_sf"/>
</dbReference>
<keyword evidence="4" id="KW-0539">Nucleus</keyword>
<proteinExistence type="predicted"/>